<evidence type="ECO:0000259" key="2">
    <source>
        <dbReference type="Pfam" id="PF06742"/>
    </source>
</evidence>
<dbReference type="InterPro" id="IPR010621">
    <property type="entry name" value="DUF1214"/>
</dbReference>
<dbReference type="InterPro" id="IPR037050">
    <property type="entry name" value="DUF1254_sf"/>
</dbReference>
<feature type="domain" description="DUF1254" evidence="3">
    <location>
        <begin position="99"/>
        <end position="231"/>
    </location>
</feature>
<organism evidence="4 5">
    <name type="scientific">Stenotrophomonas nematodicola</name>
    <dbReference type="NCBI Taxonomy" id="2656746"/>
    <lineage>
        <taxon>Bacteria</taxon>
        <taxon>Pseudomonadati</taxon>
        <taxon>Pseudomonadota</taxon>
        <taxon>Gammaproteobacteria</taxon>
        <taxon>Lysobacterales</taxon>
        <taxon>Lysobacteraceae</taxon>
        <taxon>Stenotrophomonas</taxon>
    </lineage>
</organism>
<keyword evidence="5" id="KW-1185">Reference proteome</keyword>
<dbReference type="PROSITE" id="PS51257">
    <property type="entry name" value="PROKAR_LIPOPROTEIN"/>
    <property type="match status" value="1"/>
</dbReference>
<dbReference type="Gene3D" id="1.10.3360.10">
    <property type="entry name" value="VPA0735-like domain"/>
    <property type="match status" value="1"/>
</dbReference>
<gene>
    <name evidence="4" type="ORF">ACEU0G_003660</name>
</gene>
<dbReference type="InterPro" id="IPR010679">
    <property type="entry name" value="DUF1254"/>
</dbReference>
<dbReference type="EMBL" id="JBHGCJ010000007">
    <property type="protein sequence ID" value="MFG6109644.1"/>
    <property type="molecule type" value="Genomic_DNA"/>
</dbReference>
<dbReference type="PANTHER" id="PTHR36509">
    <property type="entry name" value="BLL3101 PROTEIN"/>
    <property type="match status" value="1"/>
</dbReference>
<dbReference type="Gene3D" id="2.60.40.1610">
    <property type="entry name" value="Domain of unknown function DUF1254"/>
    <property type="match status" value="1"/>
</dbReference>
<evidence type="ECO:0000313" key="5">
    <source>
        <dbReference type="Proteomes" id="UP001605261"/>
    </source>
</evidence>
<dbReference type="PANTHER" id="PTHR36509:SF2">
    <property type="entry name" value="BLL3101 PROTEIN"/>
    <property type="match status" value="1"/>
</dbReference>
<proteinExistence type="predicted"/>
<dbReference type="Gene3D" id="2.60.120.600">
    <property type="entry name" value="Domain of unknown function DUF1214, C-terminal domain"/>
    <property type="match status" value="1"/>
</dbReference>
<evidence type="ECO:0000256" key="1">
    <source>
        <dbReference type="SAM" id="MobiDB-lite"/>
    </source>
</evidence>
<accession>A0ABW7CY16</accession>
<dbReference type="InterPro" id="IPR037049">
    <property type="entry name" value="DUF1214_C_sf"/>
</dbReference>
<sequence length="500" mass="54451">MRDHRIPSAPGIGMLLALAGCMTLSACSERASSDKDRDTATPASQSAPPAQAPADASALEEAKTTARDAYVYGVPMVDTYKTVYAFNVDTANPQYKGPFNSILNIARVFTPDDTAFVTPNSDTPYSFAMLDLRAEPVVITVPKMAKDRYFVFQLMDLYTFNFDYIGSRATGNDGGNFLVAGPAWKGEAPKGITKVIRSETDLVSVVGRTQLFNAADLENVKKIQAGYKVQPLSAFAGTPAPPPAPAVEWIKPTPPAQDRTSLEFFNQLAFLLQFAQPPHPSESALRARFARLGIEPGKPFDANRLPPPMQAALKEGMAEGQKQIDDRRASLGGRTDALFGNRDFLKNDYVARATGTQVGIGANSREEAMYPILDKDSDGQPLDGSKGAYTLRFAKDQLPPVDAFWSVTMYGLPQQLLVKNPINRYLINSPMLPGLKKDADGGLTIYIQAQSPGKEKQANWLPAPSGPFVMFMRYYRPKPALLDGHWETPAVTRTQGSDGQ</sequence>
<dbReference type="SUPFAM" id="SSF160935">
    <property type="entry name" value="VPA0735-like"/>
    <property type="match status" value="1"/>
</dbReference>
<name>A0ABW7CY16_9GAMM</name>
<evidence type="ECO:0000313" key="4">
    <source>
        <dbReference type="EMBL" id="MFG6109644.1"/>
    </source>
</evidence>
<feature type="compositionally biased region" description="Low complexity" evidence="1">
    <location>
        <begin position="40"/>
        <end position="57"/>
    </location>
</feature>
<dbReference type="Pfam" id="PF06863">
    <property type="entry name" value="DUF1254"/>
    <property type="match status" value="1"/>
</dbReference>
<evidence type="ECO:0000259" key="3">
    <source>
        <dbReference type="Pfam" id="PF06863"/>
    </source>
</evidence>
<dbReference type="RefSeq" id="WP_394163399.1">
    <property type="nucleotide sequence ID" value="NZ_JBHGCJ010000007.1"/>
</dbReference>
<comment type="caution">
    <text evidence="4">The sequence shown here is derived from an EMBL/GenBank/DDBJ whole genome shotgun (WGS) entry which is preliminary data.</text>
</comment>
<feature type="domain" description="DUF1214" evidence="2">
    <location>
        <begin position="367"/>
        <end position="478"/>
    </location>
</feature>
<dbReference type="Pfam" id="PF06742">
    <property type="entry name" value="DUF1214"/>
    <property type="match status" value="1"/>
</dbReference>
<reference evidence="4 5" key="1">
    <citation type="submission" date="2024-09" db="EMBL/GenBank/DDBJ databases">
        <authorList>
            <consortium name="All-Russian atlas of soil microorganisms"/>
            <consortium name="as a basis for the search for new antimicrobial producers and enzymes with unique properties"/>
            <person name="Sokolova E.A."/>
            <person name="Voronina E.N."/>
        </authorList>
    </citation>
    <scope>NUCLEOTIDE SEQUENCE [LARGE SCALE GENOMIC DNA]</scope>
    <source>
        <strain evidence="4 5">AF-22b-331.1</strain>
    </source>
</reference>
<protein>
    <submittedName>
        <fullName evidence="4">DUF1254 domain-containing protein</fullName>
    </submittedName>
</protein>
<dbReference type="Proteomes" id="UP001605261">
    <property type="component" value="Unassembled WGS sequence"/>
</dbReference>
<feature type="region of interest" description="Disordered" evidence="1">
    <location>
        <begin position="30"/>
        <end position="59"/>
    </location>
</feature>